<dbReference type="Proteomes" id="UP001266305">
    <property type="component" value="Unassembled WGS sequence"/>
</dbReference>
<evidence type="ECO:0000313" key="2">
    <source>
        <dbReference type="EMBL" id="KAK2095836.1"/>
    </source>
</evidence>
<comment type="caution">
    <text evidence="2">The sequence shown here is derived from an EMBL/GenBank/DDBJ whole genome shotgun (WGS) entry which is preliminary data.</text>
</comment>
<evidence type="ECO:0000313" key="3">
    <source>
        <dbReference type="Proteomes" id="UP001266305"/>
    </source>
</evidence>
<keyword evidence="3" id="KW-1185">Reference proteome</keyword>
<proteinExistence type="predicted"/>
<sequence length="76" mass="8448">MLWFSGVGALAERPCRRSPGITCCVLLLLNCSGVPTSLASSFLTGDEVKPRKGWEDREDRESVKRLQAERLLLSLQ</sequence>
<gene>
    <name evidence="2" type="ORF">P7K49_024870</name>
</gene>
<name>A0ABQ9UFP8_SAGOE</name>
<organism evidence="2 3">
    <name type="scientific">Saguinus oedipus</name>
    <name type="common">Cotton-top tamarin</name>
    <name type="synonym">Oedipomidas oedipus</name>
    <dbReference type="NCBI Taxonomy" id="9490"/>
    <lineage>
        <taxon>Eukaryota</taxon>
        <taxon>Metazoa</taxon>
        <taxon>Chordata</taxon>
        <taxon>Craniata</taxon>
        <taxon>Vertebrata</taxon>
        <taxon>Euteleostomi</taxon>
        <taxon>Mammalia</taxon>
        <taxon>Eutheria</taxon>
        <taxon>Euarchontoglires</taxon>
        <taxon>Primates</taxon>
        <taxon>Haplorrhini</taxon>
        <taxon>Platyrrhini</taxon>
        <taxon>Cebidae</taxon>
        <taxon>Callitrichinae</taxon>
        <taxon>Saguinus</taxon>
    </lineage>
</organism>
<evidence type="ECO:0000256" key="1">
    <source>
        <dbReference type="SAM" id="SignalP"/>
    </source>
</evidence>
<keyword evidence="1" id="KW-0732">Signal</keyword>
<feature type="chain" id="PRO_5047442347" evidence="1">
    <location>
        <begin position="40"/>
        <end position="76"/>
    </location>
</feature>
<accession>A0ABQ9UFP8</accession>
<feature type="signal peptide" evidence="1">
    <location>
        <begin position="1"/>
        <end position="39"/>
    </location>
</feature>
<dbReference type="EMBL" id="JASSZA010000012">
    <property type="protein sequence ID" value="KAK2095836.1"/>
    <property type="molecule type" value="Genomic_DNA"/>
</dbReference>
<reference evidence="2 3" key="1">
    <citation type="submission" date="2023-05" db="EMBL/GenBank/DDBJ databases">
        <title>B98-5 Cell Line De Novo Hybrid Assembly: An Optical Mapping Approach.</title>
        <authorList>
            <person name="Kananen K."/>
            <person name="Auerbach J.A."/>
            <person name="Kautto E."/>
            <person name="Blachly J.S."/>
        </authorList>
    </citation>
    <scope>NUCLEOTIDE SEQUENCE [LARGE SCALE GENOMIC DNA]</scope>
    <source>
        <strain evidence="2">B95-8</strain>
        <tissue evidence="2">Cell line</tissue>
    </source>
</reference>
<protein>
    <submittedName>
        <fullName evidence="2">Uncharacterized protein</fullName>
    </submittedName>
</protein>